<dbReference type="PANTHER" id="PTHR46532">
    <property type="entry name" value="MALE FERTILITY FACTOR KL5"/>
    <property type="match status" value="1"/>
</dbReference>
<dbReference type="GO" id="GO:0005858">
    <property type="term" value="C:axonemal dynein complex"/>
    <property type="evidence" value="ECO:0007669"/>
    <property type="project" value="TreeGrafter"/>
</dbReference>
<dbReference type="EMBL" id="JAZDUA010000017">
    <property type="protein sequence ID" value="KAK7873028.1"/>
    <property type="molecule type" value="Genomic_DNA"/>
</dbReference>
<evidence type="ECO:0000313" key="3">
    <source>
        <dbReference type="EMBL" id="KAK7873028.1"/>
    </source>
</evidence>
<dbReference type="PANTHER" id="PTHR46532:SF4">
    <property type="entry name" value="AAA+ ATPASE DOMAIN-CONTAINING PROTEIN"/>
    <property type="match status" value="1"/>
</dbReference>
<dbReference type="GO" id="GO:0007018">
    <property type="term" value="P:microtubule-based movement"/>
    <property type="evidence" value="ECO:0007669"/>
    <property type="project" value="InterPro"/>
</dbReference>
<protein>
    <recommendedName>
        <fullName evidence="2">Dynein heavy chain tail domain-containing protein</fullName>
    </recommendedName>
</protein>
<evidence type="ECO:0000256" key="1">
    <source>
        <dbReference type="ARBA" id="ARBA00008887"/>
    </source>
</evidence>
<keyword evidence="4" id="KW-1185">Reference proteome</keyword>
<comment type="caution">
    <text evidence="3">The sequence shown here is derived from an EMBL/GenBank/DDBJ whole genome shotgun (WGS) entry which is preliminary data.</text>
</comment>
<dbReference type="Proteomes" id="UP001378592">
    <property type="component" value="Unassembled WGS sequence"/>
</dbReference>
<proteinExistence type="inferred from homology"/>
<accession>A0AAN9Z965</accession>
<name>A0AAN9Z965_9ORTH</name>
<dbReference type="GO" id="GO:0051959">
    <property type="term" value="F:dynein light intermediate chain binding"/>
    <property type="evidence" value="ECO:0007669"/>
    <property type="project" value="InterPro"/>
</dbReference>
<evidence type="ECO:0000313" key="4">
    <source>
        <dbReference type="Proteomes" id="UP001378592"/>
    </source>
</evidence>
<dbReference type="InterPro" id="IPR026983">
    <property type="entry name" value="DHC"/>
</dbReference>
<evidence type="ECO:0000259" key="2">
    <source>
        <dbReference type="Pfam" id="PF08385"/>
    </source>
</evidence>
<feature type="domain" description="Dynein heavy chain tail" evidence="2">
    <location>
        <begin position="15"/>
        <end position="267"/>
    </location>
</feature>
<reference evidence="3 4" key="1">
    <citation type="submission" date="2024-03" db="EMBL/GenBank/DDBJ databases">
        <title>The genome assembly and annotation of the cricket Gryllus longicercus Weissman &amp; Gray.</title>
        <authorList>
            <person name="Szrajer S."/>
            <person name="Gray D."/>
            <person name="Ylla G."/>
        </authorList>
    </citation>
    <scope>NUCLEOTIDE SEQUENCE [LARGE SCALE GENOMIC DNA]</scope>
    <source>
        <strain evidence="3">DAG 2021-001</strain>
        <tissue evidence="3">Whole body minus gut</tissue>
    </source>
</reference>
<dbReference type="GO" id="GO:0045505">
    <property type="term" value="F:dynein intermediate chain binding"/>
    <property type="evidence" value="ECO:0007669"/>
    <property type="project" value="InterPro"/>
</dbReference>
<comment type="similarity">
    <text evidence="1">Belongs to the dynein heavy chain family.</text>
</comment>
<sequence>MDDSSPLFRAPLQVLIETAQLRREQATAGPRAELVYWRHVLACYMAIVEQIKAPKCRLYVQLLTLAHSKLLKDWQELDQRVTNACNEADDNVKYLYALERYCYPLYHADPTVMGMHLPALLYTVRMVYASSRFYNSTERITSLLVKVTNQMVAACRAYLDENGARSVWEQRKRDVLHKIDVCLNLHKTYSECFEKARRAMLNTPVASDQPFEISEMYVFGKFQTFRIRIMKLAHALKIALKYSILESSCIEGIDAHAHRFKELYTQVMFMKEVKDFCLC</sequence>
<dbReference type="Pfam" id="PF08385">
    <property type="entry name" value="DHC_N1"/>
    <property type="match status" value="1"/>
</dbReference>
<dbReference type="InterPro" id="IPR013594">
    <property type="entry name" value="Dynein_heavy_tail"/>
</dbReference>
<gene>
    <name evidence="3" type="ORF">R5R35_000324</name>
</gene>
<organism evidence="3 4">
    <name type="scientific">Gryllus longicercus</name>
    <dbReference type="NCBI Taxonomy" id="2509291"/>
    <lineage>
        <taxon>Eukaryota</taxon>
        <taxon>Metazoa</taxon>
        <taxon>Ecdysozoa</taxon>
        <taxon>Arthropoda</taxon>
        <taxon>Hexapoda</taxon>
        <taxon>Insecta</taxon>
        <taxon>Pterygota</taxon>
        <taxon>Neoptera</taxon>
        <taxon>Polyneoptera</taxon>
        <taxon>Orthoptera</taxon>
        <taxon>Ensifera</taxon>
        <taxon>Gryllidea</taxon>
        <taxon>Grylloidea</taxon>
        <taxon>Gryllidae</taxon>
        <taxon>Gryllinae</taxon>
        <taxon>Gryllus</taxon>
    </lineage>
</organism>
<dbReference type="AlphaFoldDB" id="A0AAN9Z965"/>